<organism evidence="8 9">
    <name type="scientific">Sphingorhabdus wooponensis</name>
    <dbReference type="NCBI Taxonomy" id="940136"/>
    <lineage>
        <taxon>Bacteria</taxon>
        <taxon>Pseudomonadati</taxon>
        <taxon>Pseudomonadota</taxon>
        <taxon>Alphaproteobacteria</taxon>
        <taxon>Sphingomonadales</taxon>
        <taxon>Sphingomonadaceae</taxon>
        <taxon>Sphingorhabdus</taxon>
    </lineage>
</organism>
<dbReference type="InterPro" id="IPR017941">
    <property type="entry name" value="Rieske_2Fe-2S"/>
</dbReference>
<dbReference type="Gene3D" id="2.102.10.10">
    <property type="entry name" value="Rieske [2Fe-2S] iron-sulphur domain"/>
    <property type="match status" value="1"/>
</dbReference>
<evidence type="ECO:0000313" key="8">
    <source>
        <dbReference type="EMBL" id="RRQ51764.1"/>
    </source>
</evidence>
<dbReference type="GO" id="GO:0051537">
    <property type="term" value="F:2 iron, 2 sulfur cluster binding"/>
    <property type="evidence" value="ECO:0007669"/>
    <property type="project" value="UniProtKB-KW"/>
</dbReference>
<comment type="caution">
    <text evidence="8">The sequence shown here is derived from an EMBL/GenBank/DDBJ whole genome shotgun (WGS) entry which is preliminary data.</text>
</comment>
<gene>
    <name evidence="8" type="ORF">D7D48_02400</name>
</gene>
<evidence type="ECO:0000259" key="7">
    <source>
        <dbReference type="PROSITE" id="PS51296"/>
    </source>
</evidence>
<dbReference type="PROSITE" id="PS51296">
    <property type="entry name" value="RIESKE"/>
    <property type="match status" value="1"/>
</dbReference>
<evidence type="ECO:0000256" key="6">
    <source>
        <dbReference type="ARBA" id="ARBA00023014"/>
    </source>
</evidence>
<keyword evidence="5" id="KW-0408">Iron</keyword>
<dbReference type="CDD" id="cd03469">
    <property type="entry name" value="Rieske_RO_Alpha_N"/>
    <property type="match status" value="1"/>
</dbReference>
<keyword evidence="6" id="KW-0411">Iron-sulfur</keyword>
<keyword evidence="4" id="KW-0560">Oxidoreductase</keyword>
<evidence type="ECO:0000256" key="2">
    <source>
        <dbReference type="ARBA" id="ARBA00022714"/>
    </source>
</evidence>
<evidence type="ECO:0000313" key="9">
    <source>
        <dbReference type="Proteomes" id="UP000268553"/>
    </source>
</evidence>
<dbReference type="PRINTS" id="PR00090">
    <property type="entry name" value="RNGDIOXGNASE"/>
</dbReference>
<dbReference type="SUPFAM" id="SSF55961">
    <property type="entry name" value="Bet v1-like"/>
    <property type="match status" value="1"/>
</dbReference>
<dbReference type="Pfam" id="PF00355">
    <property type="entry name" value="Rieske"/>
    <property type="match status" value="1"/>
</dbReference>
<dbReference type="PANTHER" id="PTHR43756:SF5">
    <property type="entry name" value="CHOLINE MONOOXYGENASE, CHLOROPLASTIC"/>
    <property type="match status" value="1"/>
</dbReference>
<keyword evidence="2" id="KW-0001">2Fe-2S</keyword>
<dbReference type="InterPro" id="IPR036922">
    <property type="entry name" value="Rieske_2Fe-2S_sf"/>
</dbReference>
<dbReference type="Gene3D" id="3.90.380.10">
    <property type="entry name" value="Naphthalene 1,2-dioxygenase Alpha Subunit, Chain A, domain 1"/>
    <property type="match status" value="1"/>
</dbReference>
<accession>A0A3R8Q426</accession>
<proteinExistence type="predicted"/>
<keyword evidence="8" id="KW-0223">Dioxygenase</keyword>
<evidence type="ECO:0000256" key="1">
    <source>
        <dbReference type="ARBA" id="ARBA00001962"/>
    </source>
</evidence>
<comment type="cofactor">
    <cofactor evidence="1">
        <name>Fe cation</name>
        <dbReference type="ChEBI" id="CHEBI:24875"/>
    </cofactor>
</comment>
<dbReference type="InterPro" id="IPR015879">
    <property type="entry name" value="Ring_hydroxy_dOase_asu_C_dom"/>
</dbReference>
<dbReference type="Pfam" id="PF00848">
    <property type="entry name" value="Ring_hydroxyl_A"/>
    <property type="match status" value="1"/>
</dbReference>
<dbReference type="OrthoDB" id="7458380at2"/>
<keyword evidence="3" id="KW-0479">Metal-binding</keyword>
<dbReference type="InterPro" id="IPR001663">
    <property type="entry name" value="Rng_hydr_dOase-A"/>
</dbReference>
<dbReference type="GO" id="GO:0005506">
    <property type="term" value="F:iron ion binding"/>
    <property type="evidence" value="ECO:0007669"/>
    <property type="project" value="InterPro"/>
</dbReference>
<evidence type="ECO:0000256" key="4">
    <source>
        <dbReference type="ARBA" id="ARBA00023002"/>
    </source>
</evidence>
<protein>
    <submittedName>
        <fullName evidence="8">Aromatic ring-hydroxylating dioxygenase subunit alpha</fullName>
    </submittedName>
</protein>
<evidence type="ECO:0000256" key="5">
    <source>
        <dbReference type="ARBA" id="ARBA00023004"/>
    </source>
</evidence>
<dbReference type="EMBL" id="RWJI01000001">
    <property type="protein sequence ID" value="RRQ51764.1"/>
    <property type="molecule type" value="Genomic_DNA"/>
</dbReference>
<dbReference type="GO" id="GO:0051213">
    <property type="term" value="F:dioxygenase activity"/>
    <property type="evidence" value="ECO:0007669"/>
    <property type="project" value="UniProtKB-KW"/>
</dbReference>
<feature type="domain" description="Rieske" evidence="7">
    <location>
        <begin position="93"/>
        <end position="200"/>
    </location>
</feature>
<dbReference type="Proteomes" id="UP000268553">
    <property type="component" value="Unassembled WGS sequence"/>
</dbReference>
<sequence length="483" mass="54896">MRWRYRKLVIAVLLPWRQDGARHIGESELDNIIARRPGPSVQEILNKDTNAAPDIMRVESPAVGQSSADVSIDRYFSKDWHDREVEQVWRKTWQLACRLEHIPNVGDHVVYDIVHDSLIVVRTGPDEIKAYINACLHRGTMLRTEGGCVKQFRCPFHGWTWKLDGALSVIPGQWDFPHVDKDKMSLPEARVGTWGGFVFINFDADAEPLESYLENLPEHFAPFNLEDRYVAAHVAKIMPCNWKLAMEAFVEAYHVPFAHPQVLGYYGDSNTQYDVWPGVRHVSRMISVQGVASPSKPATTPEQTIEEMRRDVPFFAGKPIEVHAGETARGKLAERAREKISRSIGRDMSALSDSESLDLIEYMLFPNMVPWGGQALPITYRFRPNGDDPESSIMEIMFLFSKAPDGSHPEPAKMTMLGPDQKWADAPELGSAAMVADQDTDNLMRIQRGLRASKKPGVTLARYQESRIRHYHETLDRYMDKVT</sequence>
<name>A0A3R8Q426_9SPHN</name>
<dbReference type="CDD" id="cd08882">
    <property type="entry name" value="RHO_alpha_C_MupW-like"/>
    <property type="match status" value="1"/>
</dbReference>
<dbReference type="SUPFAM" id="SSF50022">
    <property type="entry name" value="ISP domain"/>
    <property type="match status" value="1"/>
</dbReference>
<dbReference type="PANTHER" id="PTHR43756">
    <property type="entry name" value="CHOLINE MONOOXYGENASE, CHLOROPLASTIC"/>
    <property type="match status" value="1"/>
</dbReference>
<keyword evidence="9" id="KW-1185">Reference proteome</keyword>
<dbReference type="AlphaFoldDB" id="A0A3R8Q426"/>
<reference evidence="8 9" key="1">
    <citation type="submission" date="2018-12" db="EMBL/GenBank/DDBJ databases">
        <authorList>
            <person name="Kim S.-J."/>
            <person name="Jung G.-Y."/>
        </authorList>
    </citation>
    <scope>NUCLEOTIDE SEQUENCE [LARGE SCALE GENOMIC DNA]</scope>
    <source>
        <strain evidence="8 9">03SU3-P</strain>
    </source>
</reference>
<evidence type="ECO:0000256" key="3">
    <source>
        <dbReference type="ARBA" id="ARBA00022723"/>
    </source>
</evidence>